<evidence type="ECO:0000313" key="3">
    <source>
        <dbReference type="EMBL" id="PQB03865.1"/>
    </source>
</evidence>
<dbReference type="EMBL" id="MQUB01000001">
    <property type="protein sequence ID" value="PQB03865.1"/>
    <property type="molecule type" value="Genomic_DNA"/>
</dbReference>
<organism evidence="3 4">
    <name type="scientific">Aureitalea marina</name>
    <dbReference type="NCBI Taxonomy" id="930804"/>
    <lineage>
        <taxon>Bacteria</taxon>
        <taxon>Pseudomonadati</taxon>
        <taxon>Bacteroidota</taxon>
        <taxon>Flavobacteriia</taxon>
        <taxon>Flavobacteriales</taxon>
        <taxon>Flavobacteriaceae</taxon>
        <taxon>Aureitalea</taxon>
    </lineage>
</organism>
<dbReference type="AlphaFoldDB" id="A0A2S7KMK6"/>
<dbReference type="OrthoDB" id="1445882at2"/>
<gene>
    <name evidence="3" type="ORF">BST85_02300</name>
</gene>
<keyword evidence="4" id="KW-1185">Reference proteome</keyword>
<evidence type="ECO:0000256" key="1">
    <source>
        <dbReference type="ARBA" id="ARBA00022729"/>
    </source>
</evidence>
<sequence length="265" mass="29599">MKFYPLLLVICFGLMATSCITTKQLTYLQPSEEQQVDSLISLQKSQPPYRLQINDLLSIRVKALDQETVGFFNPIGEGNPNATTEERLYRDGFVVDRHGNIRIPSLGEVPVLGMTVEEVRKDIEERLLKDYFKEEAQIFVTVKLAGIRYTIAGEINGPGSNIIYRDQVSIMEAIANSGDIPVTGDKSDVIIIRQYPIGQKVHHINLNDLNAMNSPYYYIQPNDLILINPLPQKAIGSGTTGLQTFRDIVLVLTAATTTILLFISL</sequence>
<dbReference type="InterPro" id="IPR049712">
    <property type="entry name" value="Poly_export"/>
</dbReference>
<dbReference type="InterPro" id="IPR003715">
    <property type="entry name" value="Poly_export_N"/>
</dbReference>
<keyword evidence="3" id="KW-0813">Transport</keyword>
<dbReference type="RefSeq" id="WP_104811786.1">
    <property type="nucleotide sequence ID" value="NZ_MQUB01000001.1"/>
</dbReference>
<dbReference type="Proteomes" id="UP000239800">
    <property type="component" value="Unassembled WGS sequence"/>
</dbReference>
<dbReference type="Gene3D" id="3.10.560.10">
    <property type="entry name" value="Outer membrane lipoprotein wza domain like"/>
    <property type="match status" value="1"/>
</dbReference>
<keyword evidence="3" id="KW-0762">Sugar transport</keyword>
<dbReference type="Gene3D" id="3.30.1950.10">
    <property type="entry name" value="wza like domain"/>
    <property type="match status" value="1"/>
</dbReference>
<protein>
    <submittedName>
        <fullName evidence="3">Sugar transporter</fullName>
    </submittedName>
</protein>
<reference evidence="3 4" key="1">
    <citation type="submission" date="2016-11" db="EMBL/GenBank/DDBJ databases">
        <title>Trade-off between light-utilization and light-protection in marine flavobacteria.</title>
        <authorList>
            <person name="Kumagai Y."/>
        </authorList>
    </citation>
    <scope>NUCLEOTIDE SEQUENCE [LARGE SCALE GENOMIC DNA]</scope>
    <source>
        <strain evidence="3 4">NBRC 107741</strain>
    </source>
</reference>
<dbReference type="GO" id="GO:0015159">
    <property type="term" value="F:polysaccharide transmembrane transporter activity"/>
    <property type="evidence" value="ECO:0007669"/>
    <property type="project" value="InterPro"/>
</dbReference>
<name>A0A2S7KMK6_9FLAO</name>
<proteinExistence type="predicted"/>
<feature type="domain" description="Polysaccharide export protein N-terminal" evidence="2">
    <location>
        <begin position="44"/>
        <end position="143"/>
    </location>
</feature>
<comment type="caution">
    <text evidence="3">The sequence shown here is derived from an EMBL/GenBank/DDBJ whole genome shotgun (WGS) entry which is preliminary data.</text>
</comment>
<dbReference type="PANTHER" id="PTHR33619:SF3">
    <property type="entry name" value="POLYSACCHARIDE EXPORT PROTEIN GFCE-RELATED"/>
    <property type="match status" value="1"/>
</dbReference>
<dbReference type="PROSITE" id="PS51257">
    <property type="entry name" value="PROKAR_LIPOPROTEIN"/>
    <property type="match status" value="1"/>
</dbReference>
<dbReference type="Pfam" id="PF02563">
    <property type="entry name" value="Poly_export"/>
    <property type="match status" value="1"/>
</dbReference>
<keyword evidence="1" id="KW-0732">Signal</keyword>
<dbReference type="PANTHER" id="PTHR33619">
    <property type="entry name" value="POLYSACCHARIDE EXPORT PROTEIN GFCE-RELATED"/>
    <property type="match status" value="1"/>
</dbReference>
<evidence type="ECO:0000313" key="4">
    <source>
        <dbReference type="Proteomes" id="UP000239800"/>
    </source>
</evidence>
<accession>A0A2S7KMK6</accession>
<evidence type="ECO:0000259" key="2">
    <source>
        <dbReference type="Pfam" id="PF02563"/>
    </source>
</evidence>